<evidence type="ECO:0000313" key="3">
    <source>
        <dbReference type="Proteomes" id="UP000626109"/>
    </source>
</evidence>
<feature type="domain" description="BTB" evidence="1">
    <location>
        <begin position="32"/>
        <end position="100"/>
    </location>
</feature>
<protein>
    <recommendedName>
        <fullName evidence="1">BTB domain-containing protein</fullName>
    </recommendedName>
</protein>
<evidence type="ECO:0000259" key="1">
    <source>
        <dbReference type="PROSITE" id="PS50097"/>
    </source>
</evidence>
<gene>
    <name evidence="2" type="ORF">PGLA2088_LOCUS43658</name>
</gene>
<dbReference type="PANTHER" id="PTHR46672:SF8">
    <property type="entry name" value="BTB DOMAIN-CONTAINING PROTEIN"/>
    <property type="match status" value="1"/>
</dbReference>
<dbReference type="SUPFAM" id="SSF54695">
    <property type="entry name" value="POZ domain"/>
    <property type="match status" value="1"/>
</dbReference>
<name>A0A813LDA0_POLGL</name>
<comment type="caution">
    <text evidence="2">The sequence shown here is derived from an EMBL/GenBank/DDBJ whole genome shotgun (WGS) entry which is preliminary data.</text>
</comment>
<sequence length="332" mass="36728">MELLHEDGYCGPYTSEFPQTLGEQLFADQEGKDVRLVATDGDEYAHSAVLSAASPAFRGMLAHSGLVESKTKVVQLPDTTKLELRIWLRLLYTGQVNEDDWQPPAKGFRVTLVCKTEQWPKVLSCGCTYLRAGAHGDAPMFKTAEEEKLQRGGRLFRFLEPDGQVWKLSFTAAGADVPTVFTQRGGSAEAPPTGEWTKVAKGADWGGVAPPIGPGLPMCEALTVTLESEPNQVPLSALLGSLRLSRKYVLEHMANAITKVVQSRLTADSFEEILATAIKIDHVPMRMFCLRFAEGCQDVRTQHNTVGFATSEVTFELRQLWPEVSEKRRRFL</sequence>
<dbReference type="InterPro" id="IPR044714">
    <property type="entry name" value="AtSIBP1-like"/>
</dbReference>
<dbReference type="PANTHER" id="PTHR46672">
    <property type="entry name" value="OS08G0495500 PROTEIN-RELATED"/>
    <property type="match status" value="1"/>
</dbReference>
<dbReference type="Gene3D" id="3.30.710.10">
    <property type="entry name" value="Potassium Channel Kv1.1, Chain A"/>
    <property type="match status" value="1"/>
</dbReference>
<dbReference type="InterPro" id="IPR000210">
    <property type="entry name" value="BTB/POZ_dom"/>
</dbReference>
<reference evidence="2" key="1">
    <citation type="submission" date="2021-02" db="EMBL/GenBank/DDBJ databases">
        <authorList>
            <person name="Dougan E. K."/>
            <person name="Rhodes N."/>
            <person name="Thang M."/>
            <person name="Chan C."/>
        </authorList>
    </citation>
    <scope>NUCLEOTIDE SEQUENCE</scope>
</reference>
<dbReference type="PROSITE" id="PS50097">
    <property type="entry name" value="BTB"/>
    <property type="match status" value="1"/>
</dbReference>
<dbReference type="AlphaFoldDB" id="A0A813LDA0"/>
<accession>A0A813LDA0</accession>
<evidence type="ECO:0000313" key="2">
    <source>
        <dbReference type="EMBL" id="CAE8724319.1"/>
    </source>
</evidence>
<dbReference type="EMBL" id="CAJNNW010034872">
    <property type="protein sequence ID" value="CAE8724319.1"/>
    <property type="molecule type" value="Genomic_DNA"/>
</dbReference>
<organism evidence="2 3">
    <name type="scientific">Polarella glacialis</name>
    <name type="common">Dinoflagellate</name>
    <dbReference type="NCBI Taxonomy" id="89957"/>
    <lineage>
        <taxon>Eukaryota</taxon>
        <taxon>Sar</taxon>
        <taxon>Alveolata</taxon>
        <taxon>Dinophyceae</taxon>
        <taxon>Suessiales</taxon>
        <taxon>Suessiaceae</taxon>
        <taxon>Polarella</taxon>
    </lineage>
</organism>
<dbReference type="Proteomes" id="UP000626109">
    <property type="component" value="Unassembled WGS sequence"/>
</dbReference>
<dbReference type="Pfam" id="PF00651">
    <property type="entry name" value="BTB"/>
    <property type="match status" value="1"/>
</dbReference>
<dbReference type="InterPro" id="IPR011333">
    <property type="entry name" value="SKP1/BTB/POZ_sf"/>
</dbReference>
<proteinExistence type="predicted"/>
<dbReference type="CDD" id="cd18186">
    <property type="entry name" value="BTB_POZ_ZBTB_KLHL-like"/>
    <property type="match status" value="1"/>
</dbReference>